<sequence>MNYSNCLVEALKAWIKDPKNVKIIYLPKKWNNGAKHFLWVKGGKVYHYEARNQNNRKPFFKGVYKEQDLDTFEAFILHKLGYKPRINKRHVAKKLHLPSLNKAGFLNWAVYYPDDDILDFPEKNKICKYVFIHDEKGIRTELIENLNKDDFEFLQWKYLSSYDDMWNILNNDQR</sequence>
<dbReference type="RefSeq" id="WP_184660537.1">
    <property type="nucleotide sequence ID" value="NZ_CP031518.1"/>
</dbReference>
<gene>
    <name evidence="1" type="ORF">HNP76_002259</name>
</gene>
<name>A0A7W8GAK6_9SPIR</name>
<accession>A0A7W8GAK6</accession>
<protein>
    <submittedName>
        <fullName evidence="1">Uncharacterized protein</fullName>
    </submittedName>
</protein>
<dbReference type="EMBL" id="JACHFQ010000007">
    <property type="protein sequence ID" value="MBB5226871.1"/>
    <property type="molecule type" value="Genomic_DNA"/>
</dbReference>
<dbReference type="AlphaFoldDB" id="A0A7W8GAK6"/>
<evidence type="ECO:0000313" key="1">
    <source>
        <dbReference type="EMBL" id="MBB5226871.1"/>
    </source>
</evidence>
<reference evidence="1 2" key="1">
    <citation type="submission" date="2020-08" db="EMBL/GenBank/DDBJ databases">
        <title>Genomic Encyclopedia of Type Strains, Phase IV (KMG-IV): sequencing the most valuable type-strain genomes for metagenomic binning, comparative biology and taxonomic classification.</title>
        <authorList>
            <person name="Goeker M."/>
        </authorList>
    </citation>
    <scope>NUCLEOTIDE SEQUENCE [LARGE SCALE GENOMIC DNA]</scope>
    <source>
        <strain evidence="1 2">DSM 103462</strain>
    </source>
</reference>
<keyword evidence="2" id="KW-1185">Reference proteome</keyword>
<proteinExistence type="predicted"/>
<organism evidence="1 2">
    <name type="scientific">Treponema ruminis</name>
    <dbReference type="NCBI Taxonomy" id="744515"/>
    <lineage>
        <taxon>Bacteria</taxon>
        <taxon>Pseudomonadati</taxon>
        <taxon>Spirochaetota</taxon>
        <taxon>Spirochaetia</taxon>
        <taxon>Spirochaetales</taxon>
        <taxon>Treponemataceae</taxon>
        <taxon>Treponema</taxon>
    </lineage>
</organism>
<evidence type="ECO:0000313" key="2">
    <source>
        <dbReference type="Proteomes" id="UP000518887"/>
    </source>
</evidence>
<dbReference type="Proteomes" id="UP000518887">
    <property type="component" value="Unassembled WGS sequence"/>
</dbReference>
<comment type="caution">
    <text evidence="1">The sequence shown here is derived from an EMBL/GenBank/DDBJ whole genome shotgun (WGS) entry which is preliminary data.</text>
</comment>